<feature type="region of interest" description="Disordered" evidence="2">
    <location>
        <begin position="1"/>
        <end position="32"/>
    </location>
</feature>
<gene>
    <name evidence="3" type="ORF">B0I35DRAFT_443180</name>
</gene>
<feature type="compositionally biased region" description="Basic residues" evidence="2">
    <location>
        <begin position="131"/>
        <end position="140"/>
    </location>
</feature>
<dbReference type="AlphaFoldDB" id="A0A8K0WL62"/>
<dbReference type="PANTHER" id="PTHR28027:SF2">
    <property type="entry name" value="TRANSCRIPTIONAL REGULATOR MIT1"/>
    <property type="match status" value="1"/>
</dbReference>
<dbReference type="Proteomes" id="UP000813444">
    <property type="component" value="Unassembled WGS sequence"/>
</dbReference>
<proteinExistence type="inferred from homology"/>
<feature type="compositionally biased region" description="Low complexity" evidence="2">
    <location>
        <begin position="1"/>
        <end position="24"/>
    </location>
</feature>
<accession>A0A8K0WL62</accession>
<dbReference type="GO" id="GO:0003677">
    <property type="term" value="F:DNA binding"/>
    <property type="evidence" value="ECO:0007669"/>
    <property type="project" value="TreeGrafter"/>
</dbReference>
<comment type="caution">
    <text evidence="3">The sequence shown here is derived from an EMBL/GenBank/DDBJ whole genome shotgun (WGS) entry which is preliminary data.</text>
</comment>
<dbReference type="Pfam" id="PF09729">
    <property type="entry name" value="Gti1_Pac2"/>
    <property type="match status" value="1"/>
</dbReference>
<dbReference type="OrthoDB" id="5319641at2759"/>
<evidence type="ECO:0000313" key="4">
    <source>
        <dbReference type="Proteomes" id="UP000813444"/>
    </source>
</evidence>
<dbReference type="InterPro" id="IPR018608">
    <property type="entry name" value="Gti1/Pac2"/>
</dbReference>
<evidence type="ECO:0000256" key="1">
    <source>
        <dbReference type="ARBA" id="ARBA00008359"/>
    </source>
</evidence>
<organism evidence="3 4">
    <name type="scientific">Stachybotrys elegans</name>
    <dbReference type="NCBI Taxonomy" id="80388"/>
    <lineage>
        <taxon>Eukaryota</taxon>
        <taxon>Fungi</taxon>
        <taxon>Dikarya</taxon>
        <taxon>Ascomycota</taxon>
        <taxon>Pezizomycotina</taxon>
        <taxon>Sordariomycetes</taxon>
        <taxon>Hypocreomycetidae</taxon>
        <taxon>Hypocreales</taxon>
        <taxon>Stachybotryaceae</taxon>
        <taxon>Stachybotrys</taxon>
    </lineage>
</organism>
<protein>
    <submittedName>
        <fullName evidence="3">Gti1/Pac2 family-domain-containing protein</fullName>
    </submittedName>
</protein>
<dbReference type="EMBL" id="JAGPNK010000016">
    <property type="protein sequence ID" value="KAH7308225.1"/>
    <property type="molecule type" value="Genomic_DNA"/>
</dbReference>
<reference evidence="3" key="1">
    <citation type="journal article" date="2021" name="Nat. Commun.">
        <title>Genetic determinants of endophytism in the Arabidopsis root mycobiome.</title>
        <authorList>
            <person name="Mesny F."/>
            <person name="Miyauchi S."/>
            <person name="Thiergart T."/>
            <person name="Pickel B."/>
            <person name="Atanasova L."/>
            <person name="Karlsson M."/>
            <person name="Huettel B."/>
            <person name="Barry K.W."/>
            <person name="Haridas S."/>
            <person name="Chen C."/>
            <person name="Bauer D."/>
            <person name="Andreopoulos W."/>
            <person name="Pangilinan J."/>
            <person name="LaButti K."/>
            <person name="Riley R."/>
            <person name="Lipzen A."/>
            <person name="Clum A."/>
            <person name="Drula E."/>
            <person name="Henrissat B."/>
            <person name="Kohler A."/>
            <person name="Grigoriev I.V."/>
            <person name="Martin F.M."/>
            <person name="Hacquard S."/>
        </authorList>
    </citation>
    <scope>NUCLEOTIDE SEQUENCE</scope>
    <source>
        <strain evidence="3">MPI-CAGE-CH-0235</strain>
    </source>
</reference>
<sequence>MDGNRRLTTSSLPLRSTSSSSTSPLPSPPVFAPAMESNIEPTYVGYIATTQDALVLSESCLRGIKNHVPRRPHDRERQSLIKSGSVFVYEEQSSGIKRWTDGVSWSPSRILGNFLIYRELDKPFTPGEKKRALKNKKKRPSISGGIEKPDSSGPIGSRAELQPLIGSLIDSYDFKDSGLVKKTISIRYNGVTHHIVGYYSLDDVVNGRLLTPSSDPAISFCTPRAELLMDQNFRSLVEDFELAFPPQMSAPAPAPAHLPVPEPLSQFYDTSFVQPGYTYSSGMTAPGPSQQPLHFAPADYGVPRYTPGGPDPWQQQPQFDRAPSYHVPQQYEWGTPNWSEGQ</sequence>
<feature type="region of interest" description="Disordered" evidence="2">
    <location>
        <begin position="127"/>
        <end position="157"/>
    </location>
</feature>
<feature type="compositionally biased region" description="Low complexity" evidence="2">
    <location>
        <begin position="307"/>
        <end position="318"/>
    </location>
</feature>
<keyword evidence="4" id="KW-1185">Reference proteome</keyword>
<feature type="region of interest" description="Disordered" evidence="2">
    <location>
        <begin position="293"/>
        <end position="342"/>
    </location>
</feature>
<name>A0A8K0WL62_9HYPO</name>
<comment type="similarity">
    <text evidence="1">Belongs to the MIT1/WOR1 family.</text>
</comment>
<evidence type="ECO:0000256" key="2">
    <source>
        <dbReference type="SAM" id="MobiDB-lite"/>
    </source>
</evidence>
<dbReference type="PANTHER" id="PTHR28027">
    <property type="entry name" value="TRANSCRIPTIONAL REGULATOR MIT1"/>
    <property type="match status" value="1"/>
</dbReference>
<evidence type="ECO:0000313" key="3">
    <source>
        <dbReference type="EMBL" id="KAH7308225.1"/>
    </source>
</evidence>